<dbReference type="NCBIfam" id="TIGR02937">
    <property type="entry name" value="sigma70-ECF"/>
    <property type="match status" value="1"/>
</dbReference>
<dbReference type="AlphaFoldDB" id="A0A2T6G6D9"/>
<dbReference type="Pfam" id="PF08281">
    <property type="entry name" value="Sigma70_r4_2"/>
    <property type="match status" value="1"/>
</dbReference>
<dbReference type="InterPro" id="IPR036388">
    <property type="entry name" value="WH-like_DNA-bd_sf"/>
</dbReference>
<dbReference type="Gene3D" id="1.10.1740.10">
    <property type="match status" value="1"/>
</dbReference>
<comment type="similarity">
    <text evidence="1">Belongs to the sigma-70 factor family. ECF subfamily.</text>
</comment>
<dbReference type="InterPro" id="IPR039425">
    <property type="entry name" value="RNA_pol_sigma-70-like"/>
</dbReference>
<name>A0A2T6G6D9_9BACL</name>
<dbReference type="InterPro" id="IPR013325">
    <property type="entry name" value="RNA_pol_sigma_r2"/>
</dbReference>
<evidence type="ECO:0000256" key="4">
    <source>
        <dbReference type="ARBA" id="ARBA00023163"/>
    </source>
</evidence>
<dbReference type="Gene3D" id="1.10.10.10">
    <property type="entry name" value="Winged helix-like DNA-binding domain superfamily/Winged helix DNA-binding domain"/>
    <property type="match status" value="1"/>
</dbReference>
<dbReference type="SUPFAM" id="SSF88659">
    <property type="entry name" value="Sigma3 and sigma4 domains of RNA polymerase sigma factors"/>
    <property type="match status" value="1"/>
</dbReference>
<keyword evidence="4" id="KW-0804">Transcription</keyword>
<comment type="caution">
    <text evidence="9">The sequence shown here is derived from an EMBL/GenBank/DDBJ whole genome shotgun (WGS) entry which is preliminary data.</text>
</comment>
<dbReference type="Pfam" id="PF04542">
    <property type="entry name" value="Sigma70_r2"/>
    <property type="match status" value="1"/>
</dbReference>
<keyword evidence="2" id="KW-0805">Transcription regulation</keyword>
<dbReference type="Pfam" id="PF16244">
    <property type="entry name" value="DUF4901"/>
    <property type="match status" value="2"/>
</dbReference>
<feature type="domain" description="RNA polymerase sigma-70 region 2" evidence="6">
    <location>
        <begin position="21"/>
        <end position="88"/>
    </location>
</feature>
<sequence length="688" mass="78850">MNRSDRVREAQAGNHAAFLALIEEQQDRLRRIAYYYVRQDMDAEDVVHEAIYKALVGLPKLKQPQFFATWLTRIVINCALTALDKRQRLVPDDSRWAERQPAIAPDPDDRLDLRSAVRQLEPKQRQVIAFKYWHDMTIEEIAVLLRKPTGTVKTILHRGLKELRKRYDNPDEPAGSSPSPAAGASELSAEEALQHRLAELKQRSEELFDIPEAYELTIADYHEDKREGGRAMFVWTKAGEDPVWSKPGKDSGLSVELNGQGDLIEYTIDVEEAAGDLPELSAEQLQVRAEKFALDHYPGALKSFSLTRTKSADSGTLFFYEQEVMGLPLPMSGFRVKVHRSGIVSDFRYFGRQTKPKVPESIVPKEQLLRQIADTAKLDLRLDFLHKSVDDAEKEELRLVYEPSSRWMHFRADETEEVREAADEDTESEEPAVWLPVPELPAVEAPAVRTAQDVQELLGIDPERYELLREVEMDDCMTGMVWRRRDWQPVAAEDRSLDAFFRQRTEETLKAKIDPVGGKLVSFIRFEEEIPGEQRLTRDACLDIALGFLARMQPGLAPFLQLRQQEEAFDSDREHFDFRIGKQGVWLELERIRLSVNKTSGRIGHVTGPSVDPAQLQAVEAAPLIDEPEARRIYAEALDLKLGWEIDYSGNGKRRRYALKYRLVHKEKGREIRWIDARTGELICSRLE</sequence>
<evidence type="ECO:0000256" key="5">
    <source>
        <dbReference type="SAM" id="MobiDB-lite"/>
    </source>
</evidence>
<accession>A0A2T6G6D9</accession>
<dbReference type="Proteomes" id="UP000244184">
    <property type="component" value="Unassembled WGS sequence"/>
</dbReference>
<dbReference type="GO" id="GO:0006352">
    <property type="term" value="P:DNA-templated transcription initiation"/>
    <property type="evidence" value="ECO:0007669"/>
    <property type="project" value="InterPro"/>
</dbReference>
<feature type="region of interest" description="Disordered" evidence="5">
    <location>
        <begin position="166"/>
        <end position="190"/>
    </location>
</feature>
<dbReference type="EMBL" id="PYHP01000022">
    <property type="protein sequence ID" value="PUA39722.1"/>
    <property type="molecule type" value="Genomic_DNA"/>
</dbReference>
<dbReference type="InterPro" id="IPR013324">
    <property type="entry name" value="RNA_pol_sigma_r3/r4-like"/>
</dbReference>
<evidence type="ECO:0000313" key="9">
    <source>
        <dbReference type="EMBL" id="PUA39722.1"/>
    </source>
</evidence>
<evidence type="ECO:0000259" key="8">
    <source>
        <dbReference type="Pfam" id="PF16244"/>
    </source>
</evidence>
<dbReference type="CDD" id="cd06171">
    <property type="entry name" value="Sigma70_r4"/>
    <property type="match status" value="1"/>
</dbReference>
<dbReference type="RefSeq" id="WP_108531276.1">
    <property type="nucleotide sequence ID" value="NZ_PYHP01000022.1"/>
</dbReference>
<feature type="domain" description="YcdB/YcdC repeated" evidence="8">
    <location>
        <begin position="451"/>
        <end position="603"/>
    </location>
</feature>
<evidence type="ECO:0000259" key="7">
    <source>
        <dbReference type="Pfam" id="PF08281"/>
    </source>
</evidence>
<dbReference type="PANTHER" id="PTHR43133:SF51">
    <property type="entry name" value="RNA POLYMERASE SIGMA FACTOR"/>
    <property type="match status" value="1"/>
</dbReference>
<evidence type="ECO:0000313" key="10">
    <source>
        <dbReference type="Proteomes" id="UP000244184"/>
    </source>
</evidence>
<organism evidence="9 10">
    <name type="scientific">Paenibacillus elgii</name>
    <dbReference type="NCBI Taxonomy" id="189691"/>
    <lineage>
        <taxon>Bacteria</taxon>
        <taxon>Bacillati</taxon>
        <taxon>Bacillota</taxon>
        <taxon>Bacilli</taxon>
        <taxon>Bacillales</taxon>
        <taxon>Paenibacillaceae</taxon>
        <taxon>Paenibacillus</taxon>
    </lineage>
</organism>
<feature type="domain" description="RNA polymerase sigma factor 70 region 4 type 2" evidence="7">
    <location>
        <begin position="111"/>
        <end position="163"/>
    </location>
</feature>
<keyword evidence="3" id="KW-0731">Sigma factor</keyword>
<dbReference type="GO" id="GO:0016987">
    <property type="term" value="F:sigma factor activity"/>
    <property type="evidence" value="ECO:0007669"/>
    <property type="project" value="UniProtKB-KW"/>
</dbReference>
<feature type="domain" description="YcdB/YcdC repeated" evidence="8">
    <location>
        <begin position="199"/>
        <end position="349"/>
    </location>
</feature>
<dbReference type="InterPro" id="IPR014284">
    <property type="entry name" value="RNA_pol_sigma-70_dom"/>
</dbReference>
<reference evidence="9 10" key="1">
    <citation type="submission" date="2018-03" db="EMBL/GenBank/DDBJ databases">
        <title>Genome sequence of Paenibacillus elgii strain AC13 an antimicrobial compound producing bacteria.</title>
        <authorList>
            <person name="Kurokawa A.S."/>
            <person name="Araujo J.F."/>
            <person name="Costa R.A."/>
            <person name="Ortega D.B."/>
            <person name="Pires A.S."/>
            <person name="Pappas G.J.Jr."/>
            <person name="Franco O.L."/>
            <person name="Barreto C."/>
            <person name="Magalhaes B.S."/>
            <person name="Kruger R.H."/>
        </authorList>
    </citation>
    <scope>NUCLEOTIDE SEQUENCE [LARGE SCALE GENOMIC DNA]</scope>
    <source>
        <strain evidence="9 10">AC13</strain>
    </source>
</reference>
<evidence type="ECO:0000256" key="1">
    <source>
        <dbReference type="ARBA" id="ARBA00010641"/>
    </source>
</evidence>
<evidence type="ECO:0000259" key="6">
    <source>
        <dbReference type="Pfam" id="PF04542"/>
    </source>
</evidence>
<evidence type="ECO:0000256" key="3">
    <source>
        <dbReference type="ARBA" id="ARBA00023082"/>
    </source>
</evidence>
<dbReference type="PANTHER" id="PTHR43133">
    <property type="entry name" value="RNA POLYMERASE ECF-TYPE SIGMA FACTO"/>
    <property type="match status" value="1"/>
</dbReference>
<dbReference type="GO" id="GO:0003677">
    <property type="term" value="F:DNA binding"/>
    <property type="evidence" value="ECO:0007669"/>
    <property type="project" value="InterPro"/>
</dbReference>
<dbReference type="InterPro" id="IPR013249">
    <property type="entry name" value="RNA_pol_sigma70_r4_t2"/>
</dbReference>
<dbReference type="SUPFAM" id="SSF88946">
    <property type="entry name" value="Sigma2 domain of RNA polymerase sigma factors"/>
    <property type="match status" value="1"/>
</dbReference>
<dbReference type="InterPro" id="IPR032599">
    <property type="entry name" value="YcdB/YcdC_rep_domain"/>
</dbReference>
<gene>
    <name evidence="9" type="ORF">C8Z91_09935</name>
</gene>
<proteinExistence type="inferred from homology"/>
<dbReference type="InterPro" id="IPR007627">
    <property type="entry name" value="RNA_pol_sigma70_r2"/>
</dbReference>
<feature type="compositionally biased region" description="Low complexity" evidence="5">
    <location>
        <begin position="172"/>
        <end position="190"/>
    </location>
</feature>
<evidence type="ECO:0000256" key="2">
    <source>
        <dbReference type="ARBA" id="ARBA00023015"/>
    </source>
</evidence>
<protein>
    <submittedName>
        <fullName evidence="9">RNA polymerase subunit sigma-70</fullName>
    </submittedName>
</protein>